<dbReference type="GO" id="GO:0006897">
    <property type="term" value="P:endocytosis"/>
    <property type="evidence" value="ECO:0007669"/>
    <property type="project" value="InterPro"/>
</dbReference>
<dbReference type="GO" id="GO:0030125">
    <property type="term" value="C:clathrin vesicle coat"/>
    <property type="evidence" value="ECO:0007669"/>
    <property type="project" value="TreeGrafter"/>
</dbReference>
<sequence length="283" mass="30332">MAASSAAAASEEEETFEHTLLVVREVSVYKIPPRSSSGGYKCGEWLQSDKIWSGRLRVVSCGDRCEIRLEDPGSGELFAACFVRPGQREVSVETVLDSSRYFVLRIEDGQGKHAFVGIGFNERNEAFDFNVALSDYEKYLRRENEKEAGVENDESHIEIHPAVNHRLKEGETIRINVKNKPASGGGMLSAAGMTAGASSKQKAPTLAPPPGGAGKIRSPLPPPPNDPSTARMTSGRNTGLNTPKDSARRPVDPLSDLSAVERSLPSTTGSGSAKSTGSGWAVF</sequence>
<gene>
    <name evidence="3" type="ORF">Cni_G16843</name>
</gene>
<name>A0AAQ3QCX8_9LILI</name>
<dbReference type="InterPro" id="IPR011993">
    <property type="entry name" value="PH-like_dom_sf"/>
</dbReference>
<dbReference type="InterPro" id="IPR012466">
    <property type="entry name" value="NECAP_PHear"/>
</dbReference>
<evidence type="ECO:0000313" key="3">
    <source>
        <dbReference type="EMBL" id="WOL08091.1"/>
    </source>
</evidence>
<dbReference type="Gene3D" id="2.30.29.30">
    <property type="entry name" value="Pleckstrin-homology domain (PH domain)/Phosphotyrosine-binding domain (PTB)"/>
    <property type="match status" value="1"/>
</dbReference>
<protein>
    <recommendedName>
        <fullName evidence="2">NECAP PHear domain-containing protein</fullName>
    </recommendedName>
</protein>
<dbReference type="PANTHER" id="PTHR12847">
    <property type="entry name" value="ATP-BINDING CASSETTE ABC TRANSPORTER-RELATED"/>
    <property type="match status" value="1"/>
</dbReference>
<feature type="compositionally biased region" description="Polar residues" evidence="1">
    <location>
        <begin position="228"/>
        <end position="244"/>
    </location>
</feature>
<dbReference type="Pfam" id="PF07933">
    <property type="entry name" value="DUF1681"/>
    <property type="match status" value="1"/>
</dbReference>
<keyword evidence="4" id="KW-1185">Reference proteome</keyword>
<organism evidence="3 4">
    <name type="scientific">Canna indica</name>
    <name type="common">Indian-shot</name>
    <dbReference type="NCBI Taxonomy" id="4628"/>
    <lineage>
        <taxon>Eukaryota</taxon>
        <taxon>Viridiplantae</taxon>
        <taxon>Streptophyta</taxon>
        <taxon>Embryophyta</taxon>
        <taxon>Tracheophyta</taxon>
        <taxon>Spermatophyta</taxon>
        <taxon>Magnoliopsida</taxon>
        <taxon>Liliopsida</taxon>
        <taxon>Zingiberales</taxon>
        <taxon>Cannaceae</taxon>
        <taxon>Canna</taxon>
    </lineage>
</organism>
<dbReference type="FunFam" id="2.30.29.30:FF:000150">
    <property type="entry name" value="Adaptin ear-binding coat-associated protein"/>
    <property type="match status" value="1"/>
</dbReference>
<dbReference type="AlphaFoldDB" id="A0AAQ3QCX8"/>
<feature type="compositionally biased region" description="Low complexity" evidence="1">
    <location>
        <begin position="266"/>
        <end position="283"/>
    </location>
</feature>
<feature type="domain" description="NECAP PHear" evidence="2">
    <location>
        <begin position="16"/>
        <end position="178"/>
    </location>
</feature>
<feature type="region of interest" description="Disordered" evidence="1">
    <location>
        <begin position="178"/>
        <end position="283"/>
    </location>
</feature>
<evidence type="ECO:0000256" key="1">
    <source>
        <dbReference type="SAM" id="MobiDB-lite"/>
    </source>
</evidence>
<dbReference type="PANTHER" id="PTHR12847:SF3">
    <property type="entry name" value="EAR-BINDING COAT-ASSOCIATED PROTEIN 2, PUTATIVE, EXPRESSED-RELATED"/>
    <property type="match status" value="1"/>
</dbReference>
<evidence type="ECO:0000313" key="4">
    <source>
        <dbReference type="Proteomes" id="UP001327560"/>
    </source>
</evidence>
<dbReference type="EMBL" id="CP136894">
    <property type="protein sequence ID" value="WOL08091.1"/>
    <property type="molecule type" value="Genomic_DNA"/>
</dbReference>
<evidence type="ECO:0000259" key="2">
    <source>
        <dbReference type="Pfam" id="PF07933"/>
    </source>
</evidence>
<dbReference type="SUPFAM" id="SSF50729">
    <property type="entry name" value="PH domain-like"/>
    <property type="match status" value="1"/>
</dbReference>
<accession>A0AAQ3QCX8</accession>
<feature type="compositionally biased region" description="Low complexity" evidence="1">
    <location>
        <begin position="188"/>
        <end position="205"/>
    </location>
</feature>
<dbReference type="Proteomes" id="UP001327560">
    <property type="component" value="Chromosome 5"/>
</dbReference>
<dbReference type="CDD" id="cd13228">
    <property type="entry name" value="PHear_NECAP"/>
    <property type="match status" value="1"/>
</dbReference>
<proteinExistence type="predicted"/>
<reference evidence="3 4" key="1">
    <citation type="submission" date="2023-10" db="EMBL/GenBank/DDBJ databases">
        <title>Chromosome-scale genome assembly provides insights into flower coloration mechanisms of Canna indica.</title>
        <authorList>
            <person name="Li C."/>
        </authorList>
    </citation>
    <scope>NUCLEOTIDE SEQUENCE [LARGE SCALE GENOMIC DNA]</scope>
    <source>
        <tissue evidence="3">Flower</tissue>
    </source>
</reference>